<dbReference type="PANTHER" id="PTHR36836">
    <property type="entry name" value="COLANIC ACID BIOSYNTHESIS PROTEIN WCAK"/>
    <property type="match status" value="1"/>
</dbReference>
<dbReference type="Pfam" id="PF04230">
    <property type="entry name" value="PS_pyruv_trans"/>
    <property type="match status" value="1"/>
</dbReference>
<protein>
    <submittedName>
        <fullName evidence="2">Polysaccharide pyruvyl transferase family protein</fullName>
    </submittedName>
</protein>
<organism evidence="2 3">
    <name type="scientific">Polycladomyces subterraneus</name>
    <dbReference type="NCBI Taxonomy" id="1016997"/>
    <lineage>
        <taxon>Bacteria</taxon>
        <taxon>Bacillati</taxon>
        <taxon>Bacillota</taxon>
        <taxon>Bacilli</taxon>
        <taxon>Bacillales</taxon>
        <taxon>Thermoactinomycetaceae</taxon>
        <taxon>Polycladomyces</taxon>
    </lineage>
</organism>
<comment type="caution">
    <text evidence="2">The sequence shown here is derived from an EMBL/GenBank/DDBJ whole genome shotgun (WGS) entry which is preliminary data.</text>
</comment>
<reference evidence="2" key="1">
    <citation type="submission" date="2022-08" db="EMBL/GenBank/DDBJ databases">
        <title>Polycladomyces zharkentsis sp. nov., a novel thermophilic CMC and starch-degrading bacterium isolated from a geothermal spring in Kazakhstan.</title>
        <authorList>
            <person name="Mashzhan A."/>
            <person name="Kistaubaeva A."/>
            <person name="Javier-Lopez R."/>
            <person name="Birkeland N.-K."/>
        </authorList>
    </citation>
    <scope>NUCLEOTIDE SEQUENCE</scope>
    <source>
        <strain evidence="2">KSR 13</strain>
    </source>
</reference>
<proteinExistence type="predicted"/>
<evidence type="ECO:0000313" key="3">
    <source>
        <dbReference type="Proteomes" id="UP001174196"/>
    </source>
</evidence>
<dbReference type="Proteomes" id="UP001174196">
    <property type="component" value="Unassembled WGS sequence"/>
</dbReference>
<dbReference type="PANTHER" id="PTHR36836:SF1">
    <property type="entry name" value="COLANIC ACID BIOSYNTHESIS PROTEIN WCAK"/>
    <property type="match status" value="1"/>
</dbReference>
<sequence length="373" mass="41471">MQILLHGYYGAGNLGDDAILESIIDSFALKFPKASFTVVSKGLCPAYRGPRHVKTVRIDSYAAVKNAVQQASFVVLGGGGILQDYNGWEPHYNFGSKARGVNYYGQVVDLAKKLGKPVYFYGIGAGPFFSQHAKQYALRLLAVAKRATVRDADSLKMVRSVGNIRLTADPALNLKHEPPKTALKYLRSEGVPVHKTLVGISMRPWKFKGGDRKALIEAMAKVASGIVRNSKAHLVLLPFSRNGDAAVLNELAQRLPAGSYTMMRKHYPPKAMKGICGRLSLMIGMRLHSLILSAAMGVPVIGISYDPKVALFFRSVRMSPYCHPLHRLPAPKMTRQALQLMKSQQSWRRNYRSHVLRLKIREKQNIPFLFQEV</sequence>
<gene>
    <name evidence="2" type="ORF">NWF35_06160</name>
</gene>
<keyword evidence="2" id="KW-0808">Transferase</keyword>
<evidence type="ECO:0000313" key="2">
    <source>
        <dbReference type="EMBL" id="MDN4593492.1"/>
    </source>
</evidence>
<dbReference type="InterPro" id="IPR007345">
    <property type="entry name" value="Polysacch_pyruvyl_Trfase"/>
</dbReference>
<dbReference type="RefSeq" id="WP_301238209.1">
    <property type="nucleotide sequence ID" value="NZ_JANRHH010000029.1"/>
</dbReference>
<name>A0ABT8IM89_9BACL</name>
<dbReference type="EMBL" id="JANRHH010000029">
    <property type="protein sequence ID" value="MDN4593492.1"/>
    <property type="molecule type" value="Genomic_DNA"/>
</dbReference>
<evidence type="ECO:0000259" key="1">
    <source>
        <dbReference type="Pfam" id="PF04230"/>
    </source>
</evidence>
<accession>A0ABT8IM89</accession>
<dbReference type="GO" id="GO:0016740">
    <property type="term" value="F:transferase activity"/>
    <property type="evidence" value="ECO:0007669"/>
    <property type="project" value="UniProtKB-KW"/>
</dbReference>
<keyword evidence="3" id="KW-1185">Reference proteome</keyword>
<feature type="domain" description="Polysaccharide pyruvyl transferase" evidence="1">
    <location>
        <begin position="13"/>
        <end position="307"/>
    </location>
</feature>